<dbReference type="InterPro" id="IPR013325">
    <property type="entry name" value="RNA_pol_sigma_r2"/>
</dbReference>
<evidence type="ECO:0000256" key="3">
    <source>
        <dbReference type="ARBA" id="ARBA00023082"/>
    </source>
</evidence>
<feature type="domain" description="RNA polymerase sigma-70 region 2" evidence="6">
    <location>
        <begin position="23"/>
        <end position="88"/>
    </location>
</feature>
<reference evidence="7 8" key="1">
    <citation type="submission" date="2020-08" db="EMBL/GenBank/DDBJ databases">
        <title>Genomic Encyclopedia of Type Strains, Phase IV (KMG-V): Genome sequencing to study the core and pangenomes of soil and plant-associated prokaryotes.</title>
        <authorList>
            <person name="Whitman W."/>
        </authorList>
    </citation>
    <scope>NUCLEOTIDE SEQUENCE [LARGE SCALE GENOMIC DNA]</scope>
    <source>
        <strain evidence="7 8">M2T3</strain>
    </source>
</reference>
<dbReference type="PANTHER" id="PTHR43133">
    <property type="entry name" value="RNA POLYMERASE ECF-TYPE SIGMA FACTO"/>
    <property type="match status" value="1"/>
</dbReference>
<comment type="caution">
    <text evidence="7">The sequence shown here is derived from an EMBL/GenBank/DDBJ whole genome shotgun (WGS) entry which is preliminary data.</text>
</comment>
<evidence type="ECO:0000256" key="1">
    <source>
        <dbReference type="ARBA" id="ARBA00010641"/>
    </source>
</evidence>
<keyword evidence="5" id="KW-0804">Transcription</keyword>
<dbReference type="AlphaFoldDB" id="A0A7X0MLZ2"/>
<protein>
    <submittedName>
        <fullName evidence="7">RNA polymerase sigma-70 factor (ECF subfamily)</fullName>
    </submittedName>
</protein>
<dbReference type="Gene3D" id="1.10.1740.10">
    <property type="match status" value="1"/>
</dbReference>
<dbReference type="InterPro" id="IPR014284">
    <property type="entry name" value="RNA_pol_sigma-70_dom"/>
</dbReference>
<keyword evidence="2" id="KW-0805">Transcription regulation</keyword>
<evidence type="ECO:0000256" key="4">
    <source>
        <dbReference type="ARBA" id="ARBA00023125"/>
    </source>
</evidence>
<dbReference type="Pfam" id="PF04542">
    <property type="entry name" value="Sigma70_r2"/>
    <property type="match status" value="1"/>
</dbReference>
<dbReference type="Proteomes" id="UP000521017">
    <property type="component" value="Unassembled WGS sequence"/>
</dbReference>
<keyword evidence="4" id="KW-0238">DNA-binding</keyword>
<evidence type="ECO:0000259" key="6">
    <source>
        <dbReference type="Pfam" id="PF04542"/>
    </source>
</evidence>
<dbReference type="GO" id="GO:0006352">
    <property type="term" value="P:DNA-templated transcription initiation"/>
    <property type="evidence" value="ECO:0007669"/>
    <property type="project" value="InterPro"/>
</dbReference>
<dbReference type="NCBIfam" id="TIGR02937">
    <property type="entry name" value="sigma70-ECF"/>
    <property type="match status" value="1"/>
</dbReference>
<evidence type="ECO:0000256" key="2">
    <source>
        <dbReference type="ARBA" id="ARBA00023015"/>
    </source>
</evidence>
<dbReference type="InterPro" id="IPR013324">
    <property type="entry name" value="RNA_pol_sigma_r3/r4-like"/>
</dbReference>
<dbReference type="GO" id="GO:0016987">
    <property type="term" value="F:sigma factor activity"/>
    <property type="evidence" value="ECO:0007669"/>
    <property type="project" value="UniProtKB-KW"/>
</dbReference>
<gene>
    <name evidence="7" type="ORF">HDF25_004095</name>
</gene>
<evidence type="ECO:0000313" key="8">
    <source>
        <dbReference type="Proteomes" id="UP000521017"/>
    </source>
</evidence>
<dbReference type="GO" id="GO:0003677">
    <property type="term" value="F:DNA binding"/>
    <property type="evidence" value="ECO:0007669"/>
    <property type="project" value="UniProtKB-KW"/>
</dbReference>
<keyword evidence="3" id="KW-0731">Sigma factor</keyword>
<comment type="similarity">
    <text evidence="1">Belongs to the sigma-70 factor family. ECF subfamily.</text>
</comment>
<dbReference type="InterPro" id="IPR007627">
    <property type="entry name" value="RNA_pol_sigma70_r2"/>
</dbReference>
<dbReference type="SUPFAM" id="SSF88659">
    <property type="entry name" value="Sigma3 and sigma4 domains of RNA polymerase sigma factors"/>
    <property type="match status" value="1"/>
</dbReference>
<dbReference type="RefSeq" id="WP_184628105.1">
    <property type="nucleotide sequence ID" value="NZ_JACHCC010000011.1"/>
</dbReference>
<accession>A0A7X0MLZ2</accession>
<dbReference type="SUPFAM" id="SSF88946">
    <property type="entry name" value="Sigma2 domain of RNA polymerase sigma factors"/>
    <property type="match status" value="1"/>
</dbReference>
<sequence length="201" mass="23467">MSSQKHTESSSSETHTIDPHLWVTHHADYLYNYAITRINEEEQARDLVQETFLAALERIDRFEGRSTERTWLTAILKNKIIDIYRKKSSGLKNITIDSGAEQNDQDFFDPDDGHWKKAHRPQPFGIEDTTDALNAKEFNSILKRCMQKLPGLWLSVFTMKHMDDESTDFICSELKVTPSNFWVIIHRAKLNLRACLQKNWI</sequence>
<dbReference type="EMBL" id="JACHCC010000011">
    <property type="protein sequence ID" value="MBB6501918.1"/>
    <property type="molecule type" value="Genomic_DNA"/>
</dbReference>
<name>A0A7X0MLZ2_9SPHI</name>
<dbReference type="InterPro" id="IPR039425">
    <property type="entry name" value="RNA_pol_sigma-70-like"/>
</dbReference>
<dbReference type="PANTHER" id="PTHR43133:SF8">
    <property type="entry name" value="RNA POLYMERASE SIGMA FACTOR HI_1459-RELATED"/>
    <property type="match status" value="1"/>
</dbReference>
<proteinExistence type="inferred from homology"/>
<evidence type="ECO:0000256" key="5">
    <source>
        <dbReference type="ARBA" id="ARBA00023163"/>
    </source>
</evidence>
<evidence type="ECO:0000313" key="7">
    <source>
        <dbReference type="EMBL" id="MBB6501918.1"/>
    </source>
</evidence>
<organism evidence="7 8">
    <name type="scientific">Pedobacter cryoconitis</name>
    <dbReference type="NCBI Taxonomy" id="188932"/>
    <lineage>
        <taxon>Bacteria</taxon>
        <taxon>Pseudomonadati</taxon>
        <taxon>Bacteroidota</taxon>
        <taxon>Sphingobacteriia</taxon>
        <taxon>Sphingobacteriales</taxon>
        <taxon>Sphingobacteriaceae</taxon>
        <taxon>Pedobacter</taxon>
    </lineage>
</organism>